<reference evidence="8" key="2">
    <citation type="journal article" date="2016" name="Int. J. Syst. Evol. Microbiol.">
        <title>Complete genome sequence and cell structure of Limnochorda pilosa, a Gram-negative spore-former within the phylum Firmicutes.</title>
        <authorList>
            <person name="Watanabe M."/>
            <person name="Kojima H."/>
            <person name="Fukui M."/>
        </authorList>
    </citation>
    <scope>NUCLEOTIDE SEQUENCE [LARGE SCALE GENOMIC DNA]</scope>
    <source>
        <strain evidence="8">HC45</strain>
    </source>
</reference>
<dbReference type="NCBIfam" id="TIGR00331">
    <property type="entry name" value="hrcA"/>
    <property type="match status" value="1"/>
</dbReference>
<sequence length="343" mass="37389">MDTRKMRILQAVTDDYILTAEPVGSRTLARKYGLGVSPATIRNEMADLEELGYLEQPHASAGRIPSDLGYRYYVDGLMSPAALDEAERRAVAAELAGRAALEELARSTSHVVASLTRYASVAVMPSIDDAVLRRVELVPLEPRAVLVILVALPGMVEHRMVETRRAWTVQELARVAGLLNERLEGVTLRDVGRTVLQQMADALNDPDLFEGAASLLQQALADTGDERVYLEGVVNLVHQPEFRDVQRLRPLLEFLEQREELLSTLSGGTKGGLVIRIGQENGPGPLQGCSLVTATYEVDGRVVGEIGVLGPTRMDYGRVVAVVSLVAEELSQTLAEQGRRGRT</sequence>
<dbReference type="GO" id="GO:0045892">
    <property type="term" value="P:negative regulation of DNA-templated transcription"/>
    <property type="evidence" value="ECO:0007669"/>
    <property type="project" value="UniProtKB-UniRule"/>
</dbReference>
<evidence type="ECO:0000256" key="3">
    <source>
        <dbReference type="ARBA" id="ARBA00023016"/>
    </source>
</evidence>
<dbReference type="HAMAP" id="MF_00081">
    <property type="entry name" value="HrcA"/>
    <property type="match status" value="1"/>
</dbReference>
<evidence type="ECO:0000256" key="5">
    <source>
        <dbReference type="HAMAP-Rule" id="MF_00081"/>
    </source>
</evidence>
<dbReference type="InterPro" id="IPR036390">
    <property type="entry name" value="WH_DNA-bd_sf"/>
</dbReference>
<dbReference type="EMBL" id="AP014924">
    <property type="protein sequence ID" value="BAS28493.1"/>
    <property type="molecule type" value="Genomic_DNA"/>
</dbReference>
<dbReference type="PIRSF" id="PIRSF005485">
    <property type="entry name" value="HrcA"/>
    <property type="match status" value="1"/>
</dbReference>
<feature type="domain" description="Heat-inducible transcription repressor HrcA C-terminal" evidence="6">
    <location>
        <begin position="102"/>
        <end position="320"/>
    </location>
</feature>
<evidence type="ECO:0000256" key="2">
    <source>
        <dbReference type="ARBA" id="ARBA00023015"/>
    </source>
</evidence>
<dbReference type="PANTHER" id="PTHR34824">
    <property type="entry name" value="HEAT-INDUCIBLE TRANSCRIPTION REPRESSOR HRCA"/>
    <property type="match status" value="1"/>
</dbReference>
<dbReference type="InterPro" id="IPR023120">
    <property type="entry name" value="WHTH_transcript_rep_HrcA_IDD"/>
</dbReference>
<gene>
    <name evidence="5" type="primary">hrcA</name>
    <name evidence="7" type="ORF">LIP_2663</name>
</gene>
<dbReference type="PATRIC" id="fig|1555112.3.peg.2702"/>
<evidence type="ECO:0000313" key="8">
    <source>
        <dbReference type="Proteomes" id="UP000065807"/>
    </source>
</evidence>
<dbReference type="SUPFAM" id="SSF46785">
    <property type="entry name" value="Winged helix' DNA-binding domain"/>
    <property type="match status" value="1"/>
</dbReference>
<dbReference type="GO" id="GO:0003677">
    <property type="term" value="F:DNA binding"/>
    <property type="evidence" value="ECO:0007669"/>
    <property type="project" value="InterPro"/>
</dbReference>
<keyword evidence="2 5" id="KW-0805">Transcription regulation</keyword>
<keyword evidence="3 5" id="KW-0346">Stress response</keyword>
<keyword evidence="1 5" id="KW-0678">Repressor</keyword>
<dbReference type="PANTHER" id="PTHR34824:SF1">
    <property type="entry name" value="HEAT-INDUCIBLE TRANSCRIPTION REPRESSOR HRCA"/>
    <property type="match status" value="1"/>
</dbReference>
<accession>A0A0K2SMY2</accession>
<dbReference type="RefSeq" id="WP_144440471.1">
    <property type="nucleotide sequence ID" value="NZ_AP014924.1"/>
</dbReference>
<comment type="similarity">
    <text evidence="5">Belongs to the HrcA family.</text>
</comment>
<keyword evidence="4 5" id="KW-0804">Transcription</keyword>
<dbReference type="InterPro" id="IPR021153">
    <property type="entry name" value="HrcA_C"/>
</dbReference>
<organism evidence="7 8">
    <name type="scientific">Limnochorda pilosa</name>
    <dbReference type="NCBI Taxonomy" id="1555112"/>
    <lineage>
        <taxon>Bacteria</taxon>
        <taxon>Bacillati</taxon>
        <taxon>Bacillota</taxon>
        <taxon>Limnochordia</taxon>
        <taxon>Limnochordales</taxon>
        <taxon>Limnochordaceae</taxon>
        <taxon>Limnochorda</taxon>
    </lineage>
</organism>
<dbReference type="Gene3D" id="1.10.10.10">
    <property type="entry name" value="Winged helix-like DNA-binding domain superfamily/Winged helix DNA-binding domain"/>
    <property type="match status" value="1"/>
</dbReference>
<evidence type="ECO:0000256" key="4">
    <source>
        <dbReference type="ARBA" id="ARBA00023163"/>
    </source>
</evidence>
<dbReference type="InterPro" id="IPR029016">
    <property type="entry name" value="GAF-like_dom_sf"/>
</dbReference>
<protein>
    <recommendedName>
        <fullName evidence="5">Heat-inducible transcription repressor HrcA</fullName>
    </recommendedName>
</protein>
<dbReference type="OrthoDB" id="9783139at2"/>
<dbReference type="Gene3D" id="3.30.450.40">
    <property type="match status" value="1"/>
</dbReference>
<dbReference type="Proteomes" id="UP000065807">
    <property type="component" value="Chromosome"/>
</dbReference>
<evidence type="ECO:0000256" key="1">
    <source>
        <dbReference type="ARBA" id="ARBA00022491"/>
    </source>
</evidence>
<evidence type="ECO:0000259" key="6">
    <source>
        <dbReference type="Pfam" id="PF01628"/>
    </source>
</evidence>
<comment type="function">
    <text evidence="5">Negative regulator of class I heat shock genes (grpE-dnaK-dnaJ and groELS operons). Prevents heat-shock induction of these operons.</text>
</comment>
<name>A0A0K2SMY2_LIMPI</name>
<dbReference type="Gene3D" id="3.30.390.60">
    <property type="entry name" value="Heat-inducible transcription repressor hrca homolog, domain 3"/>
    <property type="match status" value="1"/>
</dbReference>
<dbReference type="InterPro" id="IPR036388">
    <property type="entry name" value="WH-like_DNA-bd_sf"/>
</dbReference>
<dbReference type="AlphaFoldDB" id="A0A0K2SMY2"/>
<dbReference type="InterPro" id="IPR002571">
    <property type="entry name" value="HrcA"/>
</dbReference>
<proteinExistence type="inferred from homology"/>
<keyword evidence="8" id="KW-1185">Reference proteome</keyword>
<dbReference type="KEGG" id="lpil:LIP_2663"/>
<evidence type="ECO:0000313" key="7">
    <source>
        <dbReference type="EMBL" id="BAS28493.1"/>
    </source>
</evidence>
<dbReference type="SUPFAM" id="SSF55781">
    <property type="entry name" value="GAF domain-like"/>
    <property type="match status" value="1"/>
</dbReference>
<dbReference type="STRING" id="1555112.LIP_2663"/>
<reference evidence="8" key="1">
    <citation type="submission" date="2015-07" db="EMBL/GenBank/DDBJ databases">
        <title>Complete genome sequence and phylogenetic analysis of Limnochorda pilosa.</title>
        <authorList>
            <person name="Watanabe M."/>
            <person name="Kojima H."/>
            <person name="Fukui M."/>
        </authorList>
    </citation>
    <scope>NUCLEOTIDE SEQUENCE [LARGE SCALE GENOMIC DNA]</scope>
    <source>
        <strain evidence="8">HC45</strain>
    </source>
</reference>
<dbReference type="Pfam" id="PF01628">
    <property type="entry name" value="HrcA"/>
    <property type="match status" value="1"/>
</dbReference>